<protein>
    <recommendedName>
        <fullName evidence="3">DDE-1 domain-containing protein</fullName>
    </recommendedName>
</protein>
<dbReference type="Proteomes" id="UP000801492">
    <property type="component" value="Unassembled WGS sequence"/>
</dbReference>
<dbReference type="PANTHER" id="PTHR19303:SF73">
    <property type="entry name" value="PROTEIN PDC2"/>
    <property type="match status" value="1"/>
</dbReference>
<dbReference type="AlphaFoldDB" id="A0A8K0DEA5"/>
<dbReference type="InterPro" id="IPR050863">
    <property type="entry name" value="CenT-Element_Derived"/>
</dbReference>
<accession>A0A8K0DEA5</accession>
<dbReference type="EMBL" id="VTPC01000712">
    <property type="protein sequence ID" value="KAF2904670.1"/>
    <property type="molecule type" value="Genomic_DNA"/>
</dbReference>
<name>A0A8K0DEA5_IGNLU</name>
<proteinExistence type="predicted"/>
<gene>
    <name evidence="1" type="ORF">ILUMI_01499</name>
</gene>
<dbReference type="PANTHER" id="PTHR19303">
    <property type="entry name" value="TRANSPOSON"/>
    <property type="match status" value="1"/>
</dbReference>
<evidence type="ECO:0000313" key="2">
    <source>
        <dbReference type="Proteomes" id="UP000801492"/>
    </source>
</evidence>
<dbReference type="OrthoDB" id="6717120at2759"/>
<dbReference type="GO" id="GO:0003677">
    <property type="term" value="F:DNA binding"/>
    <property type="evidence" value="ECO:0007669"/>
    <property type="project" value="TreeGrafter"/>
</dbReference>
<sequence length="219" mass="25059">MKSAVNNKLESAVYTRFVRQRSKDLAGEKFPANPESAEEFKKEFADLIALNTYNLENVYDARETGLSWKSLPRKSLVSRQEQSAADFKVNKERLTNLTCGNITSSHRLKLTMIRESEKPCCFKNINVGNLPGWTRNHSRRFCVLLLLDNAPAHPSTSYRWIKGARKKIEFSFFTDDEIIAAVNNERELENDMVTDGGDVENVKFPSHDEIFEAFDSVIM</sequence>
<dbReference type="GO" id="GO:0005634">
    <property type="term" value="C:nucleus"/>
    <property type="evidence" value="ECO:0007669"/>
    <property type="project" value="TreeGrafter"/>
</dbReference>
<organism evidence="1 2">
    <name type="scientific">Ignelater luminosus</name>
    <name type="common">Cucubano</name>
    <name type="synonym">Pyrophorus luminosus</name>
    <dbReference type="NCBI Taxonomy" id="2038154"/>
    <lineage>
        <taxon>Eukaryota</taxon>
        <taxon>Metazoa</taxon>
        <taxon>Ecdysozoa</taxon>
        <taxon>Arthropoda</taxon>
        <taxon>Hexapoda</taxon>
        <taxon>Insecta</taxon>
        <taxon>Pterygota</taxon>
        <taxon>Neoptera</taxon>
        <taxon>Endopterygota</taxon>
        <taxon>Coleoptera</taxon>
        <taxon>Polyphaga</taxon>
        <taxon>Elateriformia</taxon>
        <taxon>Elateroidea</taxon>
        <taxon>Elateridae</taxon>
        <taxon>Agrypninae</taxon>
        <taxon>Pyrophorini</taxon>
        <taxon>Ignelater</taxon>
    </lineage>
</organism>
<evidence type="ECO:0000313" key="1">
    <source>
        <dbReference type="EMBL" id="KAF2904670.1"/>
    </source>
</evidence>
<keyword evidence="2" id="KW-1185">Reference proteome</keyword>
<evidence type="ECO:0008006" key="3">
    <source>
        <dbReference type="Google" id="ProtNLM"/>
    </source>
</evidence>
<comment type="caution">
    <text evidence="1">The sequence shown here is derived from an EMBL/GenBank/DDBJ whole genome shotgun (WGS) entry which is preliminary data.</text>
</comment>
<reference evidence="1" key="1">
    <citation type="submission" date="2019-08" db="EMBL/GenBank/DDBJ databases">
        <title>The genome of the North American firefly Photinus pyralis.</title>
        <authorList>
            <consortium name="Photinus pyralis genome working group"/>
            <person name="Fallon T.R."/>
            <person name="Sander Lower S.E."/>
            <person name="Weng J.-K."/>
        </authorList>
    </citation>
    <scope>NUCLEOTIDE SEQUENCE</scope>
    <source>
        <strain evidence="1">TRF0915ILg1</strain>
        <tissue evidence="1">Whole body</tissue>
    </source>
</reference>